<dbReference type="EMBL" id="CAJNYD010000133">
    <property type="protein sequence ID" value="CAF3222118.1"/>
    <property type="molecule type" value="Genomic_DNA"/>
</dbReference>
<evidence type="ECO:0000313" key="1">
    <source>
        <dbReference type="EMBL" id="CAF3222118.1"/>
    </source>
</evidence>
<evidence type="ECO:0008006" key="4">
    <source>
        <dbReference type="Google" id="ProtNLM"/>
    </source>
</evidence>
<sequence>MKQQHSDTELYDVERKTIQRTTVDTKRLLFTRFEDLSNELIYEIFELLDGYDLFEIFSNLNSRFQNLLTHPTLRINMNLSSMSESTFHRCRAFGILPNKHRIKSLHLSSPFAVDLIFSPPRCIPKFSQLKTLILDDINSRYLDQLLHFLTLLPYLSSLILSLADRFRNKMILYPRIFLIPMLKYCKLSYQAGSGRMLLPITTNQCKIAALLSYTPRLRHLSCRKLAYDAYQTMEMPIVPNNLTKASFEFFGLFNFDQFEPLIRKNFRQLHCLRISISKNDRSYLDAKQWERLILTSMAYLRIFDIQYKGWVYMESSGKTQFYDLIDQFNSTFWFDRQWFFAHQSYEKEHAISVLFYSIQPYRRQSYTLYSHPEEKICPHRQQTTFDTVRHLYIDEEQSIANCLFQFPKCTNLTLLKSFCKNCDSTITSLHRIIPLMQLTNLTIRCLNLFFDTIIEVLHSTPNIQILEVDSEYPLELNPISIEQTEKLRLISNENKIQSLTISRGCTSKVAEVFINLCRRVQRIDMNISTNEFESTVRVLLMKHNINSHHLRLLILRYLSVTSFKKIEHMVHAEKLLDNSSIKFVYNRLYLWW</sequence>
<evidence type="ECO:0000313" key="2">
    <source>
        <dbReference type="EMBL" id="CAF4137144.1"/>
    </source>
</evidence>
<protein>
    <recommendedName>
        <fullName evidence="4">F-box domain-containing protein</fullName>
    </recommendedName>
</protein>
<dbReference type="AlphaFoldDB" id="A0A817QNB0"/>
<organism evidence="1 3">
    <name type="scientific">Rotaria socialis</name>
    <dbReference type="NCBI Taxonomy" id="392032"/>
    <lineage>
        <taxon>Eukaryota</taxon>
        <taxon>Metazoa</taxon>
        <taxon>Spiralia</taxon>
        <taxon>Gnathifera</taxon>
        <taxon>Rotifera</taxon>
        <taxon>Eurotatoria</taxon>
        <taxon>Bdelloidea</taxon>
        <taxon>Philodinida</taxon>
        <taxon>Philodinidae</taxon>
        <taxon>Rotaria</taxon>
    </lineage>
</organism>
<comment type="caution">
    <text evidence="1">The sequence shown here is derived from an EMBL/GenBank/DDBJ whole genome shotgun (WGS) entry which is preliminary data.</text>
</comment>
<proteinExistence type="predicted"/>
<dbReference type="Proteomes" id="UP000663851">
    <property type="component" value="Unassembled WGS sequence"/>
</dbReference>
<reference evidence="1" key="1">
    <citation type="submission" date="2021-02" db="EMBL/GenBank/DDBJ databases">
        <authorList>
            <person name="Nowell W R."/>
        </authorList>
    </citation>
    <scope>NUCLEOTIDE SEQUENCE</scope>
</reference>
<name>A0A817QNB0_9BILA</name>
<dbReference type="Proteomes" id="UP000663833">
    <property type="component" value="Unassembled WGS sequence"/>
</dbReference>
<gene>
    <name evidence="2" type="ORF">HFQ381_LOCUS3512</name>
    <name evidence="1" type="ORF">LUA448_LOCUS3311</name>
</gene>
<accession>A0A817QNB0</accession>
<evidence type="ECO:0000313" key="3">
    <source>
        <dbReference type="Proteomes" id="UP000663833"/>
    </source>
</evidence>
<dbReference type="EMBL" id="CAJOBO010000128">
    <property type="protein sequence ID" value="CAF4137144.1"/>
    <property type="molecule type" value="Genomic_DNA"/>
</dbReference>